<dbReference type="GO" id="GO:0033204">
    <property type="term" value="F:ribonuclease P RNA binding"/>
    <property type="evidence" value="ECO:0007669"/>
    <property type="project" value="InterPro"/>
</dbReference>
<dbReference type="GO" id="GO:0006364">
    <property type="term" value="P:rRNA processing"/>
    <property type="evidence" value="ECO:0007669"/>
    <property type="project" value="TreeGrafter"/>
</dbReference>
<dbReference type="GO" id="GO:0000172">
    <property type="term" value="C:ribonuclease MRP complex"/>
    <property type="evidence" value="ECO:0007669"/>
    <property type="project" value="InterPro"/>
</dbReference>
<accession>A0A1J4KQR5</accession>
<dbReference type="SUPFAM" id="SSF101744">
    <property type="entry name" value="Rof/RNase P subunit-like"/>
    <property type="match status" value="1"/>
</dbReference>
<reference evidence="3" key="1">
    <citation type="submission" date="2016-10" db="EMBL/GenBank/DDBJ databases">
        <authorList>
            <person name="Benchimol M."/>
            <person name="Almeida L.G."/>
            <person name="Vasconcelos A.T."/>
            <person name="Perreira-Neves A."/>
            <person name="Rosa I.A."/>
            <person name="Tasca T."/>
            <person name="Bogo M.R."/>
            <person name="de Souza W."/>
        </authorList>
    </citation>
    <scope>NUCLEOTIDE SEQUENCE [LARGE SCALE GENOMIC DNA]</scope>
    <source>
        <strain evidence="3">K</strain>
    </source>
</reference>
<dbReference type="RefSeq" id="XP_068364941.1">
    <property type="nucleotide sequence ID" value="XM_068500270.1"/>
</dbReference>
<comment type="similarity">
    <text evidence="2">Belongs to the eukaryotic/archaeal RNase P protein component 1 family.</text>
</comment>
<sequence>MNDKNTFKGIDYVLNQSMTKKVDGISEIRSLQGQTICLDNRSNTANAVQLKEKRNETKKNRKYKWQSYSTRKFRKQNEQLKKGNFSYEKMDKISKLWEEYASKIKGHEQSVAKMDFHGATITITASPDPSIVGLTGRIIKESYGALIIISEDNKIRQVNKNHTIAEVCLPLTKSDNSEQTESPELQDRYEINFTTMRCRPYLRATKRWKHRTPIELPF</sequence>
<dbReference type="GO" id="GO:0001682">
    <property type="term" value="P:tRNA 5'-leader removal"/>
    <property type="evidence" value="ECO:0007669"/>
    <property type="project" value="InterPro"/>
</dbReference>
<evidence type="ECO:0000256" key="1">
    <source>
        <dbReference type="ARBA" id="ARBA00004123"/>
    </source>
</evidence>
<dbReference type="Pfam" id="PF01868">
    <property type="entry name" value="RNase_P-MRP_p29"/>
    <property type="match status" value="1"/>
</dbReference>
<organism evidence="3 4">
    <name type="scientific">Tritrichomonas foetus</name>
    <dbReference type="NCBI Taxonomy" id="1144522"/>
    <lineage>
        <taxon>Eukaryota</taxon>
        <taxon>Metamonada</taxon>
        <taxon>Parabasalia</taxon>
        <taxon>Tritrichomonadida</taxon>
        <taxon>Tritrichomonadidae</taxon>
        <taxon>Tritrichomonas</taxon>
    </lineage>
</organism>
<gene>
    <name evidence="3" type="ORF">TRFO_18587</name>
</gene>
<protein>
    <submittedName>
        <fullName evidence="3">Uncharacterized protein</fullName>
    </submittedName>
</protein>
<evidence type="ECO:0000256" key="2">
    <source>
        <dbReference type="ARBA" id="ARBA00006181"/>
    </source>
</evidence>
<evidence type="ECO:0000313" key="4">
    <source>
        <dbReference type="Proteomes" id="UP000179807"/>
    </source>
</evidence>
<dbReference type="InterPro" id="IPR002730">
    <property type="entry name" value="Rpp29/RNP1"/>
</dbReference>
<comment type="subcellular location">
    <subcellularLocation>
        <location evidence="1">Nucleus</location>
    </subcellularLocation>
</comment>
<comment type="caution">
    <text evidence="3">The sequence shown here is derived from an EMBL/GenBank/DDBJ whole genome shotgun (WGS) entry which is preliminary data.</text>
</comment>
<dbReference type="EMBL" id="MLAK01000578">
    <property type="protein sequence ID" value="OHT11805.1"/>
    <property type="molecule type" value="Genomic_DNA"/>
</dbReference>
<keyword evidence="4" id="KW-1185">Reference proteome</keyword>
<dbReference type="PANTHER" id="PTHR13348">
    <property type="entry name" value="RIBONUCLEASE P SUBUNIT P29"/>
    <property type="match status" value="1"/>
</dbReference>
<dbReference type="VEuPathDB" id="TrichDB:TRFO_18587"/>
<evidence type="ECO:0000313" key="3">
    <source>
        <dbReference type="EMBL" id="OHT11805.1"/>
    </source>
</evidence>
<dbReference type="PANTHER" id="PTHR13348:SF0">
    <property type="entry name" value="RIBONUCLEASE P PROTEIN SUBUNIT P29"/>
    <property type="match status" value="1"/>
</dbReference>
<dbReference type="Proteomes" id="UP000179807">
    <property type="component" value="Unassembled WGS sequence"/>
</dbReference>
<dbReference type="InterPro" id="IPR036980">
    <property type="entry name" value="RNase_P/MRP_Rpp29_sf"/>
</dbReference>
<dbReference type="InterPro" id="IPR016848">
    <property type="entry name" value="RNase_P/MRP_Rpp29-subunit"/>
</dbReference>
<dbReference type="GO" id="GO:0005634">
    <property type="term" value="C:nucleus"/>
    <property type="evidence" value="ECO:0007669"/>
    <property type="project" value="UniProtKB-SubCell"/>
</dbReference>
<dbReference type="SMART" id="SM00538">
    <property type="entry name" value="POP4"/>
    <property type="match status" value="1"/>
</dbReference>
<proteinExistence type="inferred from homology"/>
<dbReference type="GeneID" id="94834974"/>
<name>A0A1J4KQR5_9EUKA</name>
<dbReference type="OrthoDB" id="124041at2759"/>
<dbReference type="GO" id="GO:0030677">
    <property type="term" value="C:ribonuclease P complex"/>
    <property type="evidence" value="ECO:0007669"/>
    <property type="project" value="InterPro"/>
</dbReference>
<dbReference type="AlphaFoldDB" id="A0A1J4KQR5"/>
<dbReference type="InterPro" id="IPR023534">
    <property type="entry name" value="Rof/RNase_P-like"/>
</dbReference>
<dbReference type="Gene3D" id="2.30.30.210">
    <property type="entry name" value="Ribonuclease P/MRP, subunit p29"/>
    <property type="match status" value="1"/>
</dbReference>